<dbReference type="HOGENOM" id="CLU_1636603_0_0_1"/>
<feature type="signal peptide" evidence="1">
    <location>
        <begin position="1"/>
        <end position="20"/>
    </location>
</feature>
<organism evidence="2 3">
    <name type="scientific">Torulaspora delbrueckii</name>
    <name type="common">Yeast</name>
    <name type="synonym">Candida colliculosa</name>
    <dbReference type="NCBI Taxonomy" id="4950"/>
    <lineage>
        <taxon>Eukaryota</taxon>
        <taxon>Fungi</taxon>
        <taxon>Dikarya</taxon>
        <taxon>Ascomycota</taxon>
        <taxon>Saccharomycotina</taxon>
        <taxon>Saccharomycetes</taxon>
        <taxon>Saccharomycetales</taxon>
        <taxon>Saccharomycetaceae</taxon>
        <taxon>Torulaspora</taxon>
    </lineage>
</organism>
<proteinExistence type="predicted"/>
<keyword evidence="1" id="KW-0732">Signal</keyword>
<evidence type="ECO:0000313" key="2">
    <source>
        <dbReference type="EMBL" id="CCE91823.1"/>
    </source>
</evidence>
<reference evidence="2 3" key="1">
    <citation type="journal article" date="2011" name="Proc. Natl. Acad. Sci. U.S.A.">
        <title>Evolutionary erosion of yeast sex chromosomes by mating-type switching accidents.</title>
        <authorList>
            <person name="Gordon J.L."/>
            <person name="Armisen D."/>
            <person name="Proux-Wera E."/>
            <person name="Oheigeartaigh S.S."/>
            <person name="Byrne K.P."/>
            <person name="Wolfe K.H."/>
        </authorList>
    </citation>
    <scope>NUCLEOTIDE SEQUENCE [LARGE SCALE GENOMIC DNA]</scope>
    <source>
        <strain evidence="3">ATCC 10662 / CBS 1146 / NBRC 0425 / NCYC 2629 / NRRL Y-866</strain>
    </source>
</reference>
<sequence length="162" mass="18811">MISGLLNIMLSFHLITKALCTPALISNSISEIYVERPEGLFFNDTDEIELQTAQDMSHLLEKHKNFLKNYMDTEDNLRTLIDPAYQSVQSEGFRHANGGSSKDDLQFQMISVSRRDVNRVKSLLQDKYQDADFEALNFMHELDQNTQSVLLYYTNRDRDEDH</sequence>
<dbReference type="RefSeq" id="XP_003681034.1">
    <property type="nucleotide sequence ID" value="XM_003680986.1"/>
</dbReference>
<name>G8ZT79_TORDE</name>
<keyword evidence="3" id="KW-1185">Reference proteome</keyword>
<evidence type="ECO:0000256" key="1">
    <source>
        <dbReference type="SAM" id="SignalP"/>
    </source>
</evidence>
<dbReference type="InParanoid" id="G8ZT79"/>
<dbReference type="Proteomes" id="UP000005627">
    <property type="component" value="Chromosome 4"/>
</dbReference>
<evidence type="ECO:0000313" key="3">
    <source>
        <dbReference type="Proteomes" id="UP000005627"/>
    </source>
</evidence>
<gene>
    <name evidence="2" type="primary">TDEL0D02390</name>
    <name evidence="2" type="ORF">TDEL_0D02390</name>
</gene>
<dbReference type="EMBL" id="HE616745">
    <property type="protein sequence ID" value="CCE91823.1"/>
    <property type="molecule type" value="Genomic_DNA"/>
</dbReference>
<protein>
    <submittedName>
        <fullName evidence="2">Uncharacterized protein</fullName>
    </submittedName>
</protein>
<dbReference type="GeneID" id="11502258"/>
<feature type="chain" id="PRO_5003519210" evidence="1">
    <location>
        <begin position="21"/>
        <end position="162"/>
    </location>
</feature>
<dbReference type="KEGG" id="tdl:TDEL_0D02390"/>
<accession>G8ZT79</accession>
<dbReference type="AlphaFoldDB" id="G8ZT79"/>